<evidence type="ECO:0000256" key="3">
    <source>
        <dbReference type="ARBA" id="ARBA00022679"/>
    </source>
</evidence>
<comment type="similarity">
    <text evidence="6">Belongs to the class I-like SAM-binding methyltransferase superfamily. Cation-dependent O-methyltransferase family.</text>
</comment>
<dbReference type="Gene3D" id="3.40.50.150">
    <property type="entry name" value="Vaccinia Virus protein VP39"/>
    <property type="match status" value="1"/>
</dbReference>
<dbReference type="InterPro" id="IPR029063">
    <property type="entry name" value="SAM-dependent_MTases_sf"/>
</dbReference>
<dbReference type="EMBL" id="JARKNE010000005">
    <property type="protein sequence ID" value="KAK5833379.1"/>
    <property type="molecule type" value="Genomic_DNA"/>
</dbReference>
<evidence type="ECO:0000256" key="5">
    <source>
        <dbReference type="ARBA" id="ARBA00022723"/>
    </source>
</evidence>
<keyword evidence="5" id="KW-0479">Metal-binding</keyword>
<reference evidence="7 8" key="1">
    <citation type="submission" date="2023-03" db="EMBL/GenBank/DDBJ databases">
        <title>WGS of Gossypium arboreum.</title>
        <authorList>
            <person name="Yu D."/>
        </authorList>
    </citation>
    <scope>NUCLEOTIDE SEQUENCE [LARGE SCALE GENOMIC DNA]</scope>
    <source>
        <tissue evidence="7">Leaf</tissue>
    </source>
</reference>
<organism evidence="7 8">
    <name type="scientific">Gossypium arboreum</name>
    <name type="common">Tree cotton</name>
    <name type="synonym">Gossypium nanking</name>
    <dbReference type="NCBI Taxonomy" id="29729"/>
    <lineage>
        <taxon>Eukaryota</taxon>
        <taxon>Viridiplantae</taxon>
        <taxon>Streptophyta</taxon>
        <taxon>Embryophyta</taxon>
        <taxon>Tracheophyta</taxon>
        <taxon>Spermatophyta</taxon>
        <taxon>Magnoliopsida</taxon>
        <taxon>eudicotyledons</taxon>
        <taxon>Gunneridae</taxon>
        <taxon>Pentapetalae</taxon>
        <taxon>rosids</taxon>
        <taxon>malvids</taxon>
        <taxon>Malvales</taxon>
        <taxon>Malvaceae</taxon>
        <taxon>Malvoideae</taxon>
        <taxon>Gossypium</taxon>
    </lineage>
</organism>
<evidence type="ECO:0000256" key="2">
    <source>
        <dbReference type="ARBA" id="ARBA00022603"/>
    </source>
</evidence>
<evidence type="ECO:0000256" key="4">
    <source>
        <dbReference type="ARBA" id="ARBA00022691"/>
    </source>
</evidence>
<accession>A0ABR0Q216</accession>
<name>A0ABR0Q216_GOSAR</name>
<dbReference type="InterPro" id="IPR002935">
    <property type="entry name" value="SAM_O-MeTrfase"/>
</dbReference>
<dbReference type="PANTHER" id="PTHR10509">
    <property type="entry name" value="O-METHYLTRANSFERASE-RELATED"/>
    <property type="match status" value="1"/>
</dbReference>
<evidence type="ECO:0000313" key="8">
    <source>
        <dbReference type="Proteomes" id="UP001358586"/>
    </source>
</evidence>
<dbReference type="Proteomes" id="UP001358586">
    <property type="component" value="Chromosome 5"/>
</dbReference>
<keyword evidence="2" id="KW-0489">Methyltransferase</keyword>
<comment type="caution">
    <text evidence="7">The sequence shown here is derived from an EMBL/GenBank/DDBJ whole genome shotgun (WGS) entry which is preliminary data.</text>
</comment>
<dbReference type="SUPFAM" id="SSF53335">
    <property type="entry name" value="S-adenosyl-L-methionine-dependent methyltransferases"/>
    <property type="match status" value="1"/>
</dbReference>
<evidence type="ECO:0000256" key="1">
    <source>
        <dbReference type="ARBA" id="ARBA00001968"/>
    </source>
</evidence>
<evidence type="ECO:0000313" key="7">
    <source>
        <dbReference type="EMBL" id="KAK5833379.1"/>
    </source>
</evidence>
<dbReference type="PANTHER" id="PTHR10509:SF34">
    <property type="entry name" value="TAPETUM-SPECIFIC METHYLTRANSFERASE 1"/>
    <property type="match status" value="1"/>
</dbReference>
<comment type="cofactor">
    <cofactor evidence="1">
        <name>a divalent metal cation</name>
        <dbReference type="ChEBI" id="CHEBI:60240"/>
    </cofactor>
</comment>
<gene>
    <name evidence="7" type="ORF">PVK06_017204</name>
</gene>
<evidence type="ECO:0000256" key="6">
    <source>
        <dbReference type="ARBA" id="ARBA00023453"/>
    </source>
</evidence>
<proteinExistence type="inferred from homology"/>
<dbReference type="Pfam" id="PF01596">
    <property type="entry name" value="Methyltransf_3"/>
    <property type="match status" value="1"/>
</dbReference>
<protein>
    <submittedName>
        <fullName evidence="7">Uncharacterized protein</fullName>
    </submittedName>
</protein>
<keyword evidence="8" id="KW-1185">Reference proteome</keyword>
<sequence>MADTRSKGARKWQPQHHGASFTELTGYRFWFQRFLSLFQHYIEQEAWKAYIGKDCRSWLIGTILRNDALLQYILETSAYPKEHEQLKELREASALKYKDFVMNVGIDEAQFLWMLLKIMNAKKTVEIAVFTGYSLLALPEDGKEASTSYLWTPIRADAETSEERRYYSLRQHFMVWISCRIGERGSHQEV</sequence>
<keyword evidence="4" id="KW-0949">S-adenosyl-L-methionine</keyword>
<keyword evidence="3" id="KW-0808">Transferase</keyword>
<dbReference type="InterPro" id="IPR050362">
    <property type="entry name" value="Cation-dep_OMT"/>
</dbReference>